<organism evidence="3 4">
    <name type="scientific">Kurthia gibsonii</name>
    <dbReference type="NCBI Taxonomy" id="33946"/>
    <lineage>
        <taxon>Bacteria</taxon>
        <taxon>Bacillati</taxon>
        <taxon>Bacillota</taxon>
        <taxon>Bacilli</taxon>
        <taxon>Bacillales</taxon>
        <taxon>Caryophanaceae</taxon>
        <taxon>Kurthia</taxon>
    </lineage>
</organism>
<dbReference type="Proteomes" id="UP001398420">
    <property type="component" value="Unassembled WGS sequence"/>
</dbReference>
<name>A0ABU9LQN4_9BACL</name>
<keyword evidence="1" id="KW-0812">Transmembrane</keyword>
<dbReference type="RefSeq" id="WP_068450636.1">
    <property type="nucleotide sequence ID" value="NZ_CP147847.1"/>
</dbReference>
<feature type="transmembrane region" description="Helical" evidence="1">
    <location>
        <begin position="169"/>
        <end position="202"/>
    </location>
</feature>
<feature type="transmembrane region" description="Helical" evidence="1">
    <location>
        <begin position="48"/>
        <end position="69"/>
    </location>
</feature>
<keyword evidence="4" id="KW-1185">Reference proteome</keyword>
<evidence type="ECO:0000313" key="4">
    <source>
        <dbReference type="Proteomes" id="UP001398420"/>
    </source>
</evidence>
<dbReference type="PANTHER" id="PTHR36435">
    <property type="entry name" value="SLR1288 PROTEIN"/>
    <property type="match status" value="1"/>
</dbReference>
<dbReference type="Pfam" id="PF02517">
    <property type="entry name" value="Rce1-like"/>
    <property type="match status" value="1"/>
</dbReference>
<feature type="domain" description="CAAX prenyl protease 2/Lysostaphin resistance protein A-like" evidence="2">
    <location>
        <begin position="135"/>
        <end position="220"/>
    </location>
</feature>
<evidence type="ECO:0000259" key="2">
    <source>
        <dbReference type="Pfam" id="PF02517"/>
    </source>
</evidence>
<sequence length="243" mass="27135">MKTKKTPLYILITYILMQLSPIIFLKPIASIIQWLEPGITNDELSAQARGWTIFFTFFLGTLVTIFFILRDKNFFKNAFVGGKRYSTMGAIGWGVLGFFMILIGQSLAGLIETSLGITPGSENTAQLSAMAKAAPIAIISIVFFGPFLEEVVFRRVIFASLNQTTNFFIAASVSAVVFAIVHMDFSHIIIYATVGFITAFLYNKTKRLLTTIIAHTMLNGFVIIMNLNLDKIQKYLETLQSMQ</sequence>
<comment type="caution">
    <text evidence="3">The sequence shown here is derived from an EMBL/GenBank/DDBJ whole genome shotgun (WGS) entry which is preliminary data.</text>
</comment>
<accession>A0ABU9LQN4</accession>
<evidence type="ECO:0000256" key="1">
    <source>
        <dbReference type="SAM" id="Phobius"/>
    </source>
</evidence>
<feature type="transmembrane region" description="Helical" evidence="1">
    <location>
        <begin position="7"/>
        <end position="28"/>
    </location>
</feature>
<protein>
    <submittedName>
        <fullName evidence="3">Type II CAAX endopeptidase family protein</fullName>
    </submittedName>
</protein>
<dbReference type="PANTHER" id="PTHR36435:SF6">
    <property type="entry name" value="ABORTIVE INFECTION PROTEIN"/>
    <property type="match status" value="1"/>
</dbReference>
<keyword evidence="1" id="KW-0472">Membrane</keyword>
<dbReference type="InterPro" id="IPR052710">
    <property type="entry name" value="CAAX_protease"/>
</dbReference>
<evidence type="ECO:0000313" key="3">
    <source>
        <dbReference type="EMBL" id="MEL5989498.1"/>
    </source>
</evidence>
<proteinExistence type="predicted"/>
<dbReference type="EMBL" id="JBCEWA010000013">
    <property type="protein sequence ID" value="MEL5989498.1"/>
    <property type="molecule type" value="Genomic_DNA"/>
</dbReference>
<reference evidence="3 4" key="1">
    <citation type="submission" date="2024-04" db="EMBL/GenBank/DDBJ databases">
        <authorList>
            <person name="Wu Y.S."/>
            <person name="Zhang L."/>
        </authorList>
    </citation>
    <scope>NUCLEOTIDE SEQUENCE [LARGE SCALE GENOMIC DNA]</scope>
    <source>
        <strain evidence="3 4">KG-01</strain>
    </source>
</reference>
<feature type="transmembrane region" description="Helical" evidence="1">
    <location>
        <begin position="208"/>
        <end position="229"/>
    </location>
</feature>
<gene>
    <name evidence="3" type="ORF">AAF454_13875</name>
</gene>
<dbReference type="InterPro" id="IPR003675">
    <property type="entry name" value="Rce1/LyrA-like_dom"/>
</dbReference>
<feature type="transmembrane region" description="Helical" evidence="1">
    <location>
        <begin position="90"/>
        <end position="111"/>
    </location>
</feature>
<keyword evidence="1" id="KW-1133">Transmembrane helix</keyword>
<feature type="transmembrane region" description="Helical" evidence="1">
    <location>
        <begin position="131"/>
        <end position="148"/>
    </location>
</feature>